<evidence type="ECO:0000256" key="3">
    <source>
        <dbReference type="ARBA" id="ARBA00022692"/>
    </source>
</evidence>
<dbReference type="InterPro" id="IPR000301">
    <property type="entry name" value="Tetraspanin_animals"/>
</dbReference>
<keyword evidence="8" id="KW-1185">Reference proteome</keyword>
<feature type="transmembrane region" description="Helical" evidence="6">
    <location>
        <begin position="108"/>
        <end position="130"/>
    </location>
</feature>
<evidence type="ECO:0000313" key="7">
    <source>
        <dbReference type="EMBL" id="KAH3700276.1"/>
    </source>
</evidence>
<name>A0A9D4BMG5_DREPO</name>
<evidence type="ECO:0000256" key="2">
    <source>
        <dbReference type="ARBA" id="ARBA00006840"/>
    </source>
</evidence>
<dbReference type="Gene3D" id="1.10.1450.10">
    <property type="entry name" value="Tetraspanin"/>
    <property type="match status" value="1"/>
</dbReference>
<proteinExistence type="inferred from homology"/>
<gene>
    <name evidence="7" type="ORF">DPMN_075250</name>
</gene>
<keyword evidence="4 6" id="KW-1133">Transmembrane helix</keyword>
<comment type="similarity">
    <text evidence="2 6">Belongs to the tetraspanin (TM4SF) family.</text>
</comment>
<dbReference type="AlphaFoldDB" id="A0A9D4BMG5"/>
<dbReference type="PANTHER" id="PTHR19282">
    <property type="entry name" value="TETRASPANIN"/>
    <property type="match status" value="1"/>
</dbReference>
<evidence type="ECO:0000256" key="5">
    <source>
        <dbReference type="ARBA" id="ARBA00023136"/>
    </source>
</evidence>
<feature type="transmembrane region" description="Helical" evidence="6">
    <location>
        <begin position="12"/>
        <end position="33"/>
    </location>
</feature>
<dbReference type="GO" id="GO:0005886">
    <property type="term" value="C:plasma membrane"/>
    <property type="evidence" value="ECO:0007669"/>
    <property type="project" value="TreeGrafter"/>
</dbReference>
<keyword evidence="5 6" id="KW-0472">Membrane</keyword>
<dbReference type="Pfam" id="PF00335">
    <property type="entry name" value="Tetraspanin"/>
    <property type="match status" value="1"/>
</dbReference>
<dbReference type="PIRSF" id="PIRSF002419">
    <property type="entry name" value="Tetraspanin"/>
    <property type="match status" value="1"/>
</dbReference>
<evidence type="ECO:0000256" key="4">
    <source>
        <dbReference type="ARBA" id="ARBA00022989"/>
    </source>
</evidence>
<sequence>MGLLTFVGRIVLTVLNTIFIMIALALVVCGFLLRFAHNLVKDKIQGVLDQLTKSVKDLSGVDLNTDNFELGTVVQAIAIAMIVVGVVVGAIAIVGYCSACCNISTLALVYAIVLIAILLVQVAGAVLVFARPELLKNYMTTGLKVSLKKYGGLEGTETETLVWNFAMQQFDCCGAGAYTDFNDNTAWKTSKEANVLTPIACCKSLPSTDAEVKECAGDSTDTSYDAVGEIAAKSNYNNNCVDRVWEKLVTLQQEKYWSAIGICWACQLAMIIFAILIFKDRGIKGGLV</sequence>
<comment type="caution">
    <text evidence="7">The sequence shown here is derived from an EMBL/GenBank/DDBJ whole genome shotgun (WGS) entry which is preliminary data.</text>
</comment>
<dbReference type="OrthoDB" id="6279736at2759"/>
<evidence type="ECO:0000256" key="6">
    <source>
        <dbReference type="RuleBase" id="RU361218"/>
    </source>
</evidence>
<evidence type="ECO:0000313" key="8">
    <source>
        <dbReference type="Proteomes" id="UP000828390"/>
    </source>
</evidence>
<comment type="subcellular location">
    <subcellularLocation>
        <location evidence="1 6">Membrane</location>
        <topology evidence="1 6">Multi-pass membrane protein</topology>
    </subcellularLocation>
</comment>
<accession>A0A9D4BMG5</accession>
<dbReference type="Proteomes" id="UP000828390">
    <property type="component" value="Unassembled WGS sequence"/>
</dbReference>
<protein>
    <recommendedName>
        <fullName evidence="6">Tetraspanin</fullName>
    </recommendedName>
</protein>
<organism evidence="7 8">
    <name type="scientific">Dreissena polymorpha</name>
    <name type="common">Zebra mussel</name>
    <name type="synonym">Mytilus polymorpha</name>
    <dbReference type="NCBI Taxonomy" id="45954"/>
    <lineage>
        <taxon>Eukaryota</taxon>
        <taxon>Metazoa</taxon>
        <taxon>Spiralia</taxon>
        <taxon>Lophotrochozoa</taxon>
        <taxon>Mollusca</taxon>
        <taxon>Bivalvia</taxon>
        <taxon>Autobranchia</taxon>
        <taxon>Heteroconchia</taxon>
        <taxon>Euheterodonta</taxon>
        <taxon>Imparidentia</taxon>
        <taxon>Neoheterodontei</taxon>
        <taxon>Myida</taxon>
        <taxon>Dreissenoidea</taxon>
        <taxon>Dreissenidae</taxon>
        <taxon>Dreissena</taxon>
    </lineage>
</organism>
<keyword evidence="3 6" id="KW-0812">Transmembrane</keyword>
<feature type="transmembrane region" description="Helical" evidence="6">
    <location>
        <begin position="73"/>
        <end position="96"/>
    </location>
</feature>
<reference evidence="7" key="2">
    <citation type="submission" date="2020-11" db="EMBL/GenBank/DDBJ databases">
        <authorList>
            <person name="McCartney M.A."/>
            <person name="Auch B."/>
            <person name="Kono T."/>
            <person name="Mallez S."/>
            <person name="Becker A."/>
            <person name="Gohl D.M."/>
            <person name="Silverstein K.A.T."/>
            <person name="Koren S."/>
            <person name="Bechman K.B."/>
            <person name="Herman A."/>
            <person name="Abrahante J.E."/>
            <person name="Garbe J."/>
        </authorList>
    </citation>
    <scope>NUCLEOTIDE SEQUENCE</scope>
    <source>
        <strain evidence="7">Duluth1</strain>
        <tissue evidence="7">Whole animal</tissue>
    </source>
</reference>
<reference evidence="7" key="1">
    <citation type="journal article" date="2019" name="bioRxiv">
        <title>The Genome of the Zebra Mussel, Dreissena polymorpha: A Resource for Invasive Species Research.</title>
        <authorList>
            <person name="McCartney M.A."/>
            <person name="Auch B."/>
            <person name="Kono T."/>
            <person name="Mallez S."/>
            <person name="Zhang Y."/>
            <person name="Obille A."/>
            <person name="Becker A."/>
            <person name="Abrahante J.E."/>
            <person name="Garbe J."/>
            <person name="Badalamenti J.P."/>
            <person name="Herman A."/>
            <person name="Mangelson H."/>
            <person name="Liachko I."/>
            <person name="Sullivan S."/>
            <person name="Sone E.D."/>
            <person name="Koren S."/>
            <person name="Silverstein K.A.T."/>
            <person name="Beckman K.B."/>
            <person name="Gohl D.M."/>
        </authorList>
    </citation>
    <scope>NUCLEOTIDE SEQUENCE</scope>
    <source>
        <strain evidence="7">Duluth1</strain>
        <tissue evidence="7">Whole animal</tissue>
    </source>
</reference>
<feature type="transmembrane region" description="Helical" evidence="6">
    <location>
        <begin position="256"/>
        <end position="278"/>
    </location>
</feature>
<evidence type="ECO:0000256" key="1">
    <source>
        <dbReference type="ARBA" id="ARBA00004141"/>
    </source>
</evidence>
<dbReference type="InterPro" id="IPR018499">
    <property type="entry name" value="Tetraspanin/Peripherin"/>
</dbReference>
<dbReference type="SUPFAM" id="SSF48652">
    <property type="entry name" value="Tetraspanin"/>
    <property type="match status" value="1"/>
</dbReference>
<dbReference type="InterPro" id="IPR008952">
    <property type="entry name" value="Tetraspanin_EC2_sf"/>
</dbReference>
<dbReference type="EMBL" id="JAIWYP010000015">
    <property type="protein sequence ID" value="KAH3700276.1"/>
    <property type="molecule type" value="Genomic_DNA"/>
</dbReference>
<dbReference type="PANTHER" id="PTHR19282:SF544">
    <property type="entry name" value="TETRASPANIN"/>
    <property type="match status" value="1"/>
</dbReference>